<organism evidence="5 6">
    <name type="scientific">Ornithinimicrobium pratense</name>
    <dbReference type="NCBI Taxonomy" id="2593973"/>
    <lineage>
        <taxon>Bacteria</taxon>
        <taxon>Bacillati</taxon>
        <taxon>Actinomycetota</taxon>
        <taxon>Actinomycetes</taxon>
        <taxon>Micrococcales</taxon>
        <taxon>Ornithinimicrobiaceae</taxon>
        <taxon>Ornithinimicrobium</taxon>
    </lineage>
</organism>
<keyword evidence="3" id="KW-0560">Oxidoreductase</keyword>
<dbReference type="NCBIfam" id="NF010663">
    <property type="entry name" value="PRK14059.1-1"/>
    <property type="match status" value="1"/>
</dbReference>
<dbReference type="Proteomes" id="UP000326546">
    <property type="component" value="Chromosome"/>
</dbReference>
<sequence length="258" mass="27536">MHLLELGAEVPDPLAPYLSVDRSKPRHECWVTGHMVAGLDGSAAVGGRVGPLSTKPDQALYRAMREIADIVMVGAETVRRERFGPVRLSEQAQARRRSLGKPALPPVAVVSRSLDLDWAARAFTDVPEDARTHVITCAAADPGRLAQAQRSAVVVVAGEERVEPAAALRALAGLGHRVVLCEGGPTWLGEVVAADRLDELCLSISPLMGSDPLPVSITPPGSGLAGFALESIMAEDDTVFLRYEARRQEGRQEGREDG</sequence>
<dbReference type="PANTHER" id="PTHR38011:SF7">
    <property type="entry name" value="2,5-DIAMINO-6-RIBOSYLAMINO-4(3H)-PYRIMIDINONE 5'-PHOSPHATE REDUCTASE"/>
    <property type="match status" value="1"/>
</dbReference>
<dbReference type="InterPro" id="IPR050765">
    <property type="entry name" value="Riboflavin_Biosynth_HTPR"/>
</dbReference>
<accession>A0A5J6V6Q3</accession>
<name>A0A5J6V6Q3_9MICO</name>
<dbReference type="SUPFAM" id="SSF53597">
    <property type="entry name" value="Dihydrofolate reductase-like"/>
    <property type="match status" value="1"/>
</dbReference>
<dbReference type="KEGG" id="serw:FY030_11625"/>
<dbReference type="InterPro" id="IPR002734">
    <property type="entry name" value="RibDG_C"/>
</dbReference>
<dbReference type="GO" id="GO:0009231">
    <property type="term" value="P:riboflavin biosynthetic process"/>
    <property type="evidence" value="ECO:0007669"/>
    <property type="project" value="InterPro"/>
</dbReference>
<dbReference type="Pfam" id="PF01872">
    <property type="entry name" value="RibD_C"/>
    <property type="match status" value="1"/>
</dbReference>
<dbReference type="InterPro" id="IPR024072">
    <property type="entry name" value="DHFR-like_dom_sf"/>
</dbReference>
<evidence type="ECO:0000313" key="5">
    <source>
        <dbReference type="EMBL" id="QFG69267.1"/>
    </source>
</evidence>
<evidence type="ECO:0000256" key="2">
    <source>
        <dbReference type="ARBA" id="ARBA00022857"/>
    </source>
</evidence>
<evidence type="ECO:0000256" key="1">
    <source>
        <dbReference type="ARBA" id="ARBA00005104"/>
    </source>
</evidence>
<evidence type="ECO:0000313" key="6">
    <source>
        <dbReference type="Proteomes" id="UP000326546"/>
    </source>
</evidence>
<keyword evidence="6" id="KW-1185">Reference proteome</keyword>
<evidence type="ECO:0000259" key="4">
    <source>
        <dbReference type="Pfam" id="PF01872"/>
    </source>
</evidence>
<protein>
    <submittedName>
        <fullName evidence="5">Pyrimidine reductase family protein</fullName>
    </submittedName>
</protein>
<feature type="domain" description="Bacterial bifunctional deaminase-reductase C-terminal" evidence="4">
    <location>
        <begin position="30"/>
        <end position="208"/>
    </location>
</feature>
<reference evidence="5 6" key="1">
    <citation type="submission" date="2019-09" db="EMBL/GenBank/DDBJ databases">
        <title>Serinicoccus pratensis sp. nov., isolated from meadow soil.</title>
        <authorList>
            <person name="Zhang W."/>
        </authorList>
    </citation>
    <scope>NUCLEOTIDE SEQUENCE [LARGE SCALE GENOMIC DNA]</scope>
    <source>
        <strain evidence="5 6">W204</strain>
    </source>
</reference>
<dbReference type="Gene3D" id="3.40.430.10">
    <property type="entry name" value="Dihydrofolate Reductase, subunit A"/>
    <property type="match status" value="1"/>
</dbReference>
<keyword evidence="2" id="KW-0521">NADP</keyword>
<dbReference type="EMBL" id="CP044427">
    <property type="protein sequence ID" value="QFG69267.1"/>
    <property type="molecule type" value="Genomic_DNA"/>
</dbReference>
<dbReference type="OrthoDB" id="5243299at2"/>
<proteinExistence type="predicted"/>
<dbReference type="GO" id="GO:0008703">
    <property type="term" value="F:5-amino-6-(5-phosphoribosylamino)uracil reductase activity"/>
    <property type="evidence" value="ECO:0007669"/>
    <property type="project" value="InterPro"/>
</dbReference>
<dbReference type="RefSeq" id="WP_158061649.1">
    <property type="nucleotide sequence ID" value="NZ_CP044427.1"/>
</dbReference>
<gene>
    <name evidence="5" type="ORF">FY030_11625</name>
</gene>
<dbReference type="AlphaFoldDB" id="A0A5J6V6Q3"/>
<comment type="pathway">
    <text evidence="1">Cofactor biosynthesis; riboflavin biosynthesis.</text>
</comment>
<dbReference type="PANTHER" id="PTHR38011">
    <property type="entry name" value="DIHYDROFOLATE REDUCTASE FAMILY PROTEIN (AFU_ORTHOLOGUE AFUA_8G06820)"/>
    <property type="match status" value="1"/>
</dbReference>
<evidence type="ECO:0000256" key="3">
    <source>
        <dbReference type="ARBA" id="ARBA00023002"/>
    </source>
</evidence>